<feature type="domain" description="RRM" evidence="2">
    <location>
        <begin position="40"/>
        <end position="112"/>
    </location>
</feature>
<evidence type="ECO:0000259" key="2">
    <source>
        <dbReference type="PROSITE" id="PS50102"/>
    </source>
</evidence>
<evidence type="ECO:0000313" key="3">
    <source>
        <dbReference type="EMBL" id="OAF67415.1"/>
    </source>
</evidence>
<feature type="domain" description="RRM" evidence="2">
    <location>
        <begin position="387"/>
        <end position="461"/>
    </location>
</feature>
<dbReference type="InterPro" id="IPR012677">
    <property type="entry name" value="Nucleotide-bd_a/b_plait_sf"/>
</dbReference>
<reference evidence="3 4" key="1">
    <citation type="submission" date="2016-04" db="EMBL/GenBank/DDBJ databases">
        <title>The genome of Intoshia linei affirms orthonectids as highly simplified spiralians.</title>
        <authorList>
            <person name="Mikhailov K.V."/>
            <person name="Slusarev G.S."/>
            <person name="Nikitin M.A."/>
            <person name="Logacheva M.D."/>
            <person name="Penin A."/>
            <person name="Aleoshin V."/>
            <person name="Panchin Y.V."/>
        </authorList>
    </citation>
    <scope>NUCLEOTIDE SEQUENCE [LARGE SCALE GENOMIC DNA]</scope>
    <source>
        <strain evidence="3">Intl2013</strain>
        <tissue evidence="3">Whole animal</tissue>
    </source>
</reference>
<organism evidence="3 4">
    <name type="scientific">Intoshia linei</name>
    <dbReference type="NCBI Taxonomy" id="1819745"/>
    <lineage>
        <taxon>Eukaryota</taxon>
        <taxon>Metazoa</taxon>
        <taxon>Spiralia</taxon>
        <taxon>Lophotrochozoa</taxon>
        <taxon>Mesozoa</taxon>
        <taxon>Orthonectida</taxon>
        <taxon>Rhopaluridae</taxon>
        <taxon>Intoshia</taxon>
    </lineage>
</organism>
<dbReference type="SMART" id="SM00360">
    <property type="entry name" value="RRM"/>
    <property type="match status" value="3"/>
</dbReference>
<dbReference type="Proteomes" id="UP000078046">
    <property type="component" value="Unassembled WGS sequence"/>
</dbReference>
<accession>A0A177AZI2</accession>
<dbReference type="SUPFAM" id="SSF54928">
    <property type="entry name" value="RNA-binding domain, RBD"/>
    <property type="match status" value="3"/>
</dbReference>
<evidence type="ECO:0000313" key="4">
    <source>
        <dbReference type="Proteomes" id="UP000078046"/>
    </source>
</evidence>
<dbReference type="EMBL" id="LWCA01000665">
    <property type="protein sequence ID" value="OAF67415.1"/>
    <property type="molecule type" value="Genomic_DNA"/>
</dbReference>
<keyword evidence="1" id="KW-0694">RNA-binding</keyword>
<sequence>MATKAYKPNPLVTAQNNYNINKEVFEKESDKKHEPISPSKVIHIRNLPSDITYSEVVSLTSEYGNIKKMILSRRKSQALIEMATLEASKDLIKSDKKCILRNRPVFLQFSTYSQLHTNIVPPKVKQVLSAANEIYRQKVISEMLKNDETENINEETELTNNIGNLNLKGNIDETDPSMMILNHSKSVSDCIQPIGDISNGSVIIRAFVENCGHPINVDIFSSIFSKYGYVKKAVGFVRNGICQALIEMSDSVSAYMSLKNLNGTYLYPGFPYKFRLTLSKLTSLKIDANTNTQKDFTIERRRTIGSLRSLNNNSDIFNQMKHNYIQNQLSPITNRMPPFGLDDMMSMNYYQPDNYHTMYAPYNMLPYPPYETSDYNNSILKCNNYRAVLLISNLCKENTTPDTLYNIFSIYGNILRIKIIFNKKDSALIQFYTNNEAENAKNILNDTILHGKKIAIINSKYCNVQFPKNGHTSEFQYTKSYSGPCNPIRLIHQNSKYVVNRPTPALLMTLLGDISSDGWETLEKIIGKVYKKIDDINAENTYIINTFTVDEASKILMENHLKKIENVEMVFAFSRPIPVRN</sequence>
<name>A0A177AZI2_9BILA</name>
<dbReference type="GO" id="GO:0003723">
    <property type="term" value="F:RNA binding"/>
    <property type="evidence" value="ECO:0007669"/>
    <property type="project" value="UniProtKB-UniRule"/>
</dbReference>
<dbReference type="OrthoDB" id="296632at2759"/>
<gene>
    <name evidence="3" type="ORF">A3Q56_04855</name>
</gene>
<dbReference type="PANTHER" id="PTHR15592">
    <property type="entry name" value="MATRIN 3/NUCLEAR PROTEIN 220-RELATED"/>
    <property type="match status" value="1"/>
</dbReference>
<dbReference type="InterPro" id="IPR000504">
    <property type="entry name" value="RRM_dom"/>
</dbReference>
<comment type="caution">
    <text evidence="3">The sequence shown here is derived from an EMBL/GenBank/DDBJ whole genome shotgun (WGS) entry which is preliminary data.</text>
</comment>
<proteinExistence type="predicted"/>
<keyword evidence="4" id="KW-1185">Reference proteome</keyword>
<dbReference type="Pfam" id="PF13893">
    <property type="entry name" value="RRM_5"/>
    <property type="match status" value="3"/>
</dbReference>
<dbReference type="InterPro" id="IPR035979">
    <property type="entry name" value="RBD_domain_sf"/>
</dbReference>
<dbReference type="AlphaFoldDB" id="A0A177AZI2"/>
<evidence type="ECO:0000256" key="1">
    <source>
        <dbReference type="PROSITE-ProRule" id="PRU00176"/>
    </source>
</evidence>
<dbReference type="Gene3D" id="3.30.70.330">
    <property type="match status" value="3"/>
</dbReference>
<protein>
    <recommendedName>
        <fullName evidence="2">RRM domain-containing protein</fullName>
    </recommendedName>
</protein>
<dbReference type="PROSITE" id="PS50102">
    <property type="entry name" value="RRM"/>
    <property type="match status" value="2"/>
</dbReference>